<evidence type="ECO:0000313" key="5">
    <source>
        <dbReference type="Proteomes" id="UP000700334"/>
    </source>
</evidence>
<feature type="region of interest" description="Disordered" evidence="3">
    <location>
        <begin position="1"/>
        <end position="38"/>
    </location>
</feature>
<dbReference type="GO" id="GO:0003723">
    <property type="term" value="F:RNA binding"/>
    <property type="evidence" value="ECO:0007669"/>
    <property type="project" value="InterPro"/>
</dbReference>
<dbReference type="Proteomes" id="UP000700334">
    <property type="component" value="Unassembled WGS sequence"/>
</dbReference>
<dbReference type="GO" id="GO:0033897">
    <property type="term" value="F:ribonuclease T2 activity"/>
    <property type="evidence" value="ECO:0007669"/>
    <property type="project" value="InterPro"/>
</dbReference>
<reference evidence="4" key="1">
    <citation type="journal article" date="2021" name="Evol. Appl.">
        <title>The genome of the Pyrenean desman and the effects of bottlenecks and inbreeding on the genomic landscape of an endangered species.</title>
        <authorList>
            <person name="Escoda L."/>
            <person name="Castresana J."/>
        </authorList>
    </citation>
    <scope>NUCLEOTIDE SEQUENCE</scope>
    <source>
        <strain evidence="4">IBE-C5619</strain>
    </source>
</reference>
<dbReference type="PROSITE" id="PS00531">
    <property type="entry name" value="RNASE_T2_2"/>
    <property type="match status" value="1"/>
</dbReference>
<dbReference type="GO" id="GO:0006401">
    <property type="term" value="P:RNA catabolic process"/>
    <property type="evidence" value="ECO:0007669"/>
    <property type="project" value="TreeGrafter"/>
</dbReference>
<dbReference type="InterPro" id="IPR001568">
    <property type="entry name" value="RNase_T2-like"/>
</dbReference>
<dbReference type="GO" id="GO:0005576">
    <property type="term" value="C:extracellular region"/>
    <property type="evidence" value="ECO:0007669"/>
    <property type="project" value="TreeGrafter"/>
</dbReference>
<comment type="caution">
    <text evidence="4">The sequence shown here is derived from an EMBL/GenBank/DDBJ whole genome shotgun (WGS) entry which is preliminary data.</text>
</comment>
<gene>
    <name evidence="4" type="ORF">J0S82_011700</name>
</gene>
<dbReference type="InterPro" id="IPR033130">
    <property type="entry name" value="RNase_T2_His_AS_2"/>
</dbReference>
<dbReference type="Pfam" id="PF00445">
    <property type="entry name" value="Ribonuclease_T2"/>
    <property type="match status" value="1"/>
</dbReference>
<comment type="similarity">
    <text evidence="1 2">Belongs to the RNase T2 family.</text>
</comment>
<dbReference type="PANTHER" id="PTHR11240:SF22">
    <property type="entry name" value="RIBONUCLEASE T2"/>
    <property type="match status" value="1"/>
</dbReference>
<proteinExistence type="inferred from homology"/>
<organism evidence="4 5">
    <name type="scientific">Galemys pyrenaicus</name>
    <name type="common">Iberian desman</name>
    <name type="synonym">Pyrenean desman</name>
    <dbReference type="NCBI Taxonomy" id="202257"/>
    <lineage>
        <taxon>Eukaryota</taxon>
        <taxon>Metazoa</taxon>
        <taxon>Chordata</taxon>
        <taxon>Craniata</taxon>
        <taxon>Vertebrata</taxon>
        <taxon>Euteleostomi</taxon>
        <taxon>Mammalia</taxon>
        <taxon>Eutheria</taxon>
        <taxon>Laurasiatheria</taxon>
        <taxon>Eulipotyphla</taxon>
        <taxon>Talpidae</taxon>
        <taxon>Galemys</taxon>
    </lineage>
</organism>
<dbReference type="OrthoDB" id="435754at2759"/>
<evidence type="ECO:0000256" key="3">
    <source>
        <dbReference type="SAM" id="MobiDB-lite"/>
    </source>
</evidence>
<evidence type="ECO:0000256" key="1">
    <source>
        <dbReference type="ARBA" id="ARBA00007469"/>
    </source>
</evidence>
<dbReference type="Gene3D" id="3.90.730.10">
    <property type="entry name" value="Ribonuclease T2-like"/>
    <property type="match status" value="1"/>
</dbReference>
<feature type="non-terminal residue" evidence="4">
    <location>
        <position position="299"/>
    </location>
</feature>
<keyword evidence="5" id="KW-1185">Reference proteome</keyword>
<protein>
    <submittedName>
        <fullName evidence="4">Ribonuclease T2</fullName>
    </submittedName>
</protein>
<dbReference type="AlphaFoldDB" id="A0A8J5ZHG0"/>
<dbReference type="EMBL" id="JAGFMF010012193">
    <property type="protein sequence ID" value="KAG8506021.1"/>
    <property type="molecule type" value="Genomic_DNA"/>
</dbReference>
<evidence type="ECO:0000313" key="4">
    <source>
        <dbReference type="EMBL" id="KAG8506021.1"/>
    </source>
</evidence>
<dbReference type="PANTHER" id="PTHR11240">
    <property type="entry name" value="RIBONUCLEASE T2"/>
    <property type="match status" value="1"/>
</dbReference>
<evidence type="ECO:0000256" key="2">
    <source>
        <dbReference type="RuleBase" id="RU004328"/>
    </source>
</evidence>
<accession>A0A8J5ZHG0</accession>
<dbReference type="InterPro" id="IPR036430">
    <property type="entry name" value="RNase_T2-like_sf"/>
</dbReference>
<sequence>PEAGPPRRISRFGHAGGGWGVRARTPSTPGDRASVARGPATPWPLAPAACGCGRSLQVHHAPPELGSAPPSALPAVAVFRLRLRAGPAPQHPPPAHGCPQARFRLRLDFGRGGWLCGLGHPACPLPRPCGALCRRRGRGHLLSCAQDLLPELRAYWPDVIHSSNGSHFWRHEWDKHGTCAAQLDALNSEKKYFSKSLELFKALALNSVLQKLGIKPSVSYYQVADIKDALASVYGVEPKVQCLPAQQGEDAQTIGQIELCLTKDLHLRNCTEPGAPGPAGPAGTGLEVCEDGPVFYPPP</sequence>
<dbReference type="SUPFAM" id="SSF55895">
    <property type="entry name" value="Ribonuclease Rh-like"/>
    <property type="match status" value="1"/>
</dbReference>
<name>A0A8J5ZHG0_GALPY</name>